<reference evidence="2" key="1">
    <citation type="submission" date="2020-05" db="EMBL/GenBank/DDBJ databases">
        <authorList>
            <person name="Chiriac C."/>
            <person name="Salcher M."/>
            <person name="Ghai R."/>
            <person name="Kavagutti S V."/>
        </authorList>
    </citation>
    <scope>NUCLEOTIDE SEQUENCE</scope>
</reference>
<protein>
    <submittedName>
        <fullName evidence="2">GIY-YIG_SegABCDEFG domain containing protein</fullName>
    </submittedName>
</protein>
<feature type="domain" description="GIY-YIG" evidence="1">
    <location>
        <begin position="8"/>
        <end position="94"/>
    </location>
</feature>
<organism evidence="2">
    <name type="scientific">uncultured Caudovirales phage</name>
    <dbReference type="NCBI Taxonomy" id="2100421"/>
    <lineage>
        <taxon>Viruses</taxon>
        <taxon>Duplodnaviria</taxon>
        <taxon>Heunggongvirae</taxon>
        <taxon>Uroviricota</taxon>
        <taxon>Caudoviricetes</taxon>
        <taxon>Peduoviridae</taxon>
        <taxon>Maltschvirus</taxon>
        <taxon>Maltschvirus maltsch</taxon>
    </lineage>
</organism>
<sequence length="217" mass="24462">MAQSKHKYHFIYKTTCLITGRYYIGMHSTPKIEDSYLGSGKKLWHSINYHGKENHARKILEFLPDRKSLANRERELVNESLLSDPMCMNLVKGGEGWHGFTSIEHQLKCSAAGGNANNPTKSRLASERMTKYHTEAKANGTHRNWQKNYDWTGKSHSDSAKLKIGQANSISQLGENNSQFGTKWVYHQTNGAIKVSQSAVESYLTIGYVLGRKGPTN</sequence>
<evidence type="ECO:0000259" key="1">
    <source>
        <dbReference type="SMART" id="SM00465"/>
    </source>
</evidence>
<evidence type="ECO:0000313" key="2">
    <source>
        <dbReference type="EMBL" id="CAB4219186.1"/>
    </source>
</evidence>
<dbReference type="SMART" id="SM00465">
    <property type="entry name" value="GIYc"/>
    <property type="match status" value="1"/>
</dbReference>
<name>A0A6J5SW09_9CAUD</name>
<accession>A0A6J5SW09</accession>
<gene>
    <name evidence="2" type="ORF">UFOVP1604_269</name>
</gene>
<dbReference type="CDD" id="cd10444">
    <property type="entry name" value="GIY-YIG_SegABCDEFG"/>
    <property type="match status" value="1"/>
</dbReference>
<dbReference type="EMBL" id="LR797474">
    <property type="protein sequence ID" value="CAB4219186.1"/>
    <property type="molecule type" value="Genomic_DNA"/>
</dbReference>
<proteinExistence type="predicted"/>
<dbReference type="InterPro" id="IPR000305">
    <property type="entry name" value="GIY-YIG_endonuc"/>
</dbReference>